<accession>A0A9Q3KMU8</accession>
<name>A0A9Q3KMU8_9BASI</name>
<feature type="compositionally biased region" description="Basic and acidic residues" evidence="1">
    <location>
        <begin position="58"/>
        <end position="67"/>
    </location>
</feature>
<evidence type="ECO:0000256" key="1">
    <source>
        <dbReference type="SAM" id="MobiDB-lite"/>
    </source>
</evidence>
<gene>
    <name evidence="2" type="ORF">O181_124018</name>
</gene>
<organism evidence="2 3">
    <name type="scientific">Austropuccinia psidii MF-1</name>
    <dbReference type="NCBI Taxonomy" id="1389203"/>
    <lineage>
        <taxon>Eukaryota</taxon>
        <taxon>Fungi</taxon>
        <taxon>Dikarya</taxon>
        <taxon>Basidiomycota</taxon>
        <taxon>Pucciniomycotina</taxon>
        <taxon>Pucciniomycetes</taxon>
        <taxon>Pucciniales</taxon>
        <taxon>Sphaerophragmiaceae</taxon>
        <taxon>Austropuccinia</taxon>
    </lineage>
</organism>
<dbReference type="EMBL" id="AVOT02117572">
    <property type="protein sequence ID" value="MBW0584303.1"/>
    <property type="molecule type" value="Genomic_DNA"/>
</dbReference>
<dbReference type="AlphaFoldDB" id="A0A9Q3KMU8"/>
<sequence length="102" mass="11633">MAEITSILQHLQDVLTCKFPFDQTPNTQEDDQYYKDPLDCKNICGRPQGSKNKNTNKNKREPSRFETIESQLKRRGRTPSKVTSITTSRSQSFAPSPIAEVD</sequence>
<reference evidence="2" key="1">
    <citation type="submission" date="2021-03" db="EMBL/GenBank/DDBJ databases">
        <title>Draft genome sequence of rust myrtle Austropuccinia psidii MF-1, a brazilian biotype.</title>
        <authorList>
            <person name="Quecine M.C."/>
            <person name="Pachon D.M.R."/>
            <person name="Bonatelli M.L."/>
            <person name="Correr F.H."/>
            <person name="Franceschini L.M."/>
            <person name="Leite T.F."/>
            <person name="Margarido G.R.A."/>
            <person name="Almeida C.A."/>
            <person name="Ferrarezi J.A."/>
            <person name="Labate C.A."/>
        </authorList>
    </citation>
    <scope>NUCLEOTIDE SEQUENCE</scope>
    <source>
        <strain evidence="2">MF-1</strain>
    </source>
</reference>
<dbReference type="Proteomes" id="UP000765509">
    <property type="component" value="Unassembled WGS sequence"/>
</dbReference>
<comment type="caution">
    <text evidence="2">The sequence shown here is derived from an EMBL/GenBank/DDBJ whole genome shotgun (WGS) entry which is preliminary data.</text>
</comment>
<evidence type="ECO:0000313" key="3">
    <source>
        <dbReference type="Proteomes" id="UP000765509"/>
    </source>
</evidence>
<protein>
    <submittedName>
        <fullName evidence="2">Uncharacterized protein</fullName>
    </submittedName>
</protein>
<proteinExistence type="predicted"/>
<feature type="compositionally biased region" description="Polar residues" evidence="1">
    <location>
        <begin position="80"/>
        <end position="94"/>
    </location>
</feature>
<keyword evidence="3" id="KW-1185">Reference proteome</keyword>
<feature type="region of interest" description="Disordered" evidence="1">
    <location>
        <begin position="44"/>
        <end position="102"/>
    </location>
</feature>
<evidence type="ECO:0000313" key="2">
    <source>
        <dbReference type="EMBL" id="MBW0584303.1"/>
    </source>
</evidence>